<evidence type="ECO:0000256" key="1">
    <source>
        <dbReference type="SAM" id="MobiDB-lite"/>
    </source>
</evidence>
<name>A0A0E0LYA8_ORYPU</name>
<dbReference type="HOGENOM" id="CLU_1191536_0_0_1"/>
<feature type="region of interest" description="Disordered" evidence="1">
    <location>
        <begin position="34"/>
        <end position="98"/>
    </location>
</feature>
<dbReference type="Gramene" id="OPUNC09G00490.1">
    <property type="protein sequence ID" value="OPUNC09G00490.1"/>
    <property type="gene ID" value="OPUNC09G00490"/>
</dbReference>
<dbReference type="AlphaFoldDB" id="A0A0E0LYA8"/>
<reference evidence="2" key="1">
    <citation type="submission" date="2015-04" db="UniProtKB">
        <authorList>
            <consortium name="EnsemblPlants"/>
        </authorList>
    </citation>
    <scope>IDENTIFICATION</scope>
</reference>
<keyword evidence="3" id="KW-1185">Reference proteome</keyword>
<feature type="compositionally biased region" description="Basic residues" evidence="1">
    <location>
        <begin position="48"/>
        <end position="57"/>
    </location>
</feature>
<evidence type="ECO:0000313" key="2">
    <source>
        <dbReference type="EnsemblPlants" id="OPUNC09G00490.1"/>
    </source>
</evidence>
<evidence type="ECO:0000313" key="3">
    <source>
        <dbReference type="Proteomes" id="UP000026962"/>
    </source>
</evidence>
<protein>
    <submittedName>
        <fullName evidence="2">Uncharacterized protein</fullName>
    </submittedName>
</protein>
<proteinExistence type="predicted"/>
<organism evidence="2">
    <name type="scientific">Oryza punctata</name>
    <name type="common">Red rice</name>
    <dbReference type="NCBI Taxonomy" id="4537"/>
    <lineage>
        <taxon>Eukaryota</taxon>
        <taxon>Viridiplantae</taxon>
        <taxon>Streptophyta</taxon>
        <taxon>Embryophyta</taxon>
        <taxon>Tracheophyta</taxon>
        <taxon>Spermatophyta</taxon>
        <taxon>Magnoliopsida</taxon>
        <taxon>Liliopsida</taxon>
        <taxon>Poales</taxon>
        <taxon>Poaceae</taxon>
        <taxon>BOP clade</taxon>
        <taxon>Oryzoideae</taxon>
        <taxon>Oryzeae</taxon>
        <taxon>Oryzinae</taxon>
        <taxon>Oryza</taxon>
    </lineage>
</organism>
<reference evidence="2" key="2">
    <citation type="submission" date="2018-05" db="EMBL/GenBank/DDBJ databases">
        <title>OpunRS2 (Oryza punctata Reference Sequence Version 2).</title>
        <authorList>
            <person name="Zhang J."/>
            <person name="Kudrna D."/>
            <person name="Lee S."/>
            <person name="Talag J."/>
            <person name="Welchert J."/>
            <person name="Wing R.A."/>
        </authorList>
    </citation>
    <scope>NUCLEOTIDE SEQUENCE [LARGE SCALE GENOMIC DNA]</scope>
</reference>
<feature type="compositionally biased region" description="Low complexity" evidence="1">
    <location>
        <begin position="34"/>
        <end position="43"/>
    </location>
</feature>
<accession>A0A0E0LYA8</accession>
<dbReference type="EnsemblPlants" id="OPUNC09G00490.1">
    <property type="protein sequence ID" value="OPUNC09G00490.1"/>
    <property type="gene ID" value="OPUNC09G00490"/>
</dbReference>
<sequence length="233" mass="26589">MFSFNTFDFMFDISGLLQQVSLGVVGPVQDIQFPAGARPAQNNPRPPALRRYRRHRRQDQPLRQLLRSRQGRHDSDKATRASRPIQAPPSPTASECGSKWVGFLDTSEHIPYSMDESSNDTPTSSHKPRDIFIILQSKTNAERQEHEAKEWCIRQQQEELTKRMEELRQRGRSNQEAIPEAKLGEHDFFMTPQHNIVVAKALLDNITFPEDPMINSTSGGCSAHDDTSHHIHL</sequence>
<dbReference type="Proteomes" id="UP000026962">
    <property type="component" value="Chromosome 9"/>
</dbReference>